<gene>
    <name evidence="1" type="ORF">TrRE_jg620</name>
</gene>
<comment type="caution">
    <text evidence="1">The sequence shown here is derived from an EMBL/GenBank/DDBJ whole genome shotgun (WGS) entry which is preliminary data.</text>
</comment>
<dbReference type="InterPro" id="IPR036322">
    <property type="entry name" value="WD40_repeat_dom_sf"/>
</dbReference>
<protein>
    <recommendedName>
        <fullName evidence="3">F-box domain-containing protein</fullName>
    </recommendedName>
</protein>
<accession>A0A9W7A4T6</accession>
<evidence type="ECO:0000313" key="2">
    <source>
        <dbReference type="Proteomes" id="UP001165082"/>
    </source>
</evidence>
<name>A0A9W7A4T6_9STRA</name>
<reference evidence="1" key="1">
    <citation type="submission" date="2022-07" db="EMBL/GenBank/DDBJ databases">
        <title>Genome analysis of Parmales, a sister group of diatoms, reveals the evolutionary specialization of diatoms from phago-mixotrophs to photoautotrophs.</title>
        <authorList>
            <person name="Ban H."/>
            <person name="Sato S."/>
            <person name="Yoshikawa S."/>
            <person name="Kazumasa Y."/>
            <person name="Nakamura Y."/>
            <person name="Ichinomiya M."/>
            <person name="Saitoh K."/>
            <person name="Sato N."/>
            <person name="Blanc-Mathieu R."/>
            <person name="Endo H."/>
            <person name="Kuwata A."/>
            <person name="Ogata H."/>
        </authorList>
    </citation>
    <scope>NUCLEOTIDE SEQUENCE</scope>
</reference>
<keyword evidence="2" id="KW-1185">Reference proteome</keyword>
<dbReference type="OrthoDB" id="538223at2759"/>
<dbReference type="Proteomes" id="UP001165082">
    <property type="component" value="Unassembled WGS sequence"/>
</dbReference>
<feature type="non-terminal residue" evidence="1">
    <location>
        <position position="335"/>
    </location>
</feature>
<dbReference type="AlphaFoldDB" id="A0A9W7A4T6"/>
<dbReference type="EMBL" id="BRXZ01005417">
    <property type="protein sequence ID" value="GMH65774.1"/>
    <property type="molecule type" value="Genomic_DNA"/>
</dbReference>
<evidence type="ECO:0000313" key="1">
    <source>
        <dbReference type="EMBL" id="GMH65774.1"/>
    </source>
</evidence>
<dbReference type="SUPFAM" id="SSF50978">
    <property type="entry name" value="WD40 repeat-like"/>
    <property type="match status" value="1"/>
</dbReference>
<dbReference type="Gene3D" id="2.130.10.10">
    <property type="entry name" value="YVTN repeat-like/Quinoprotein amine dehydrogenase"/>
    <property type="match status" value="1"/>
</dbReference>
<proteinExistence type="predicted"/>
<sequence>LAAPKTALEEAKEAAAIAKKAAAEKALGISRAASAAAENALDALHRKMTSKEKKSLRLKRASLGRPAEKLNTPKFARRAGYVRCNCVRGVPNDEPAEWVAVQETRYVGEIEVRAEFRRETFYKEAMEPTEKVLALVNRFLDARSLGKACMVNTKWRKMCEDQTGMETYNLLHTPIRDTALIPMICKANQSLYSAASNGAVREWVLAHNIKNIKFSGAMWEHSGWINDICCSAPTPGTCSMHGVVNHVCLLYTASDDRCVYVWDSVSRKRLGKIQPPNKTCGTMRKMALSDRHLFVGSSNGIIYVYPFEKTCERPDRHECSLAAGPKRFCLQTQLR</sequence>
<organism evidence="1 2">
    <name type="scientific">Triparma retinervis</name>
    <dbReference type="NCBI Taxonomy" id="2557542"/>
    <lineage>
        <taxon>Eukaryota</taxon>
        <taxon>Sar</taxon>
        <taxon>Stramenopiles</taxon>
        <taxon>Ochrophyta</taxon>
        <taxon>Bolidophyceae</taxon>
        <taxon>Parmales</taxon>
        <taxon>Triparmaceae</taxon>
        <taxon>Triparma</taxon>
    </lineage>
</organism>
<dbReference type="InterPro" id="IPR015943">
    <property type="entry name" value="WD40/YVTN_repeat-like_dom_sf"/>
</dbReference>
<feature type="non-terminal residue" evidence="1">
    <location>
        <position position="1"/>
    </location>
</feature>
<evidence type="ECO:0008006" key="3">
    <source>
        <dbReference type="Google" id="ProtNLM"/>
    </source>
</evidence>